<name>A0A2V5KU98_9BACL</name>
<evidence type="ECO:0008006" key="4">
    <source>
        <dbReference type="Google" id="ProtNLM"/>
    </source>
</evidence>
<dbReference type="RefSeq" id="WP_110839229.1">
    <property type="nucleotide sequence ID" value="NZ_QJVJ01000003.1"/>
</dbReference>
<dbReference type="OrthoDB" id="9779102at2"/>
<reference evidence="2 3" key="1">
    <citation type="submission" date="2018-05" db="EMBL/GenBank/DDBJ databases">
        <title>Paenibacillus flagellatus sp. nov., isolated from selenium mineral soil.</title>
        <authorList>
            <person name="Dai X."/>
        </authorList>
    </citation>
    <scope>NUCLEOTIDE SEQUENCE [LARGE SCALE GENOMIC DNA]</scope>
    <source>
        <strain evidence="2 3">DXL2</strain>
    </source>
</reference>
<feature type="signal peptide" evidence="1">
    <location>
        <begin position="1"/>
        <end position="21"/>
    </location>
</feature>
<feature type="chain" id="PRO_5039004573" description="Lipoprotein" evidence="1">
    <location>
        <begin position="22"/>
        <end position="159"/>
    </location>
</feature>
<evidence type="ECO:0000313" key="2">
    <source>
        <dbReference type="EMBL" id="PYI55427.1"/>
    </source>
</evidence>
<evidence type="ECO:0000256" key="1">
    <source>
        <dbReference type="SAM" id="SignalP"/>
    </source>
</evidence>
<protein>
    <recommendedName>
        <fullName evidence="4">Lipoprotein</fullName>
    </recommendedName>
</protein>
<keyword evidence="3" id="KW-1185">Reference proteome</keyword>
<keyword evidence="1" id="KW-0732">Signal</keyword>
<dbReference type="Proteomes" id="UP000247476">
    <property type="component" value="Unassembled WGS sequence"/>
</dbReference>
<evidence type="ECO:0000313" key="3">
    <source>
        <dbReference type="Proteomes" id="UP000247476"/>
    </source>
</evidence>
<dbReference type="EMBL" id="QJVJ01000003">
    <property type="protein sequence ID" value="PYI55427.1"/>
    <property type="molecule type" value="Genomic_DNA"/>
</dbReference>
<organism evidence="2 3">
    <name type="scientific">Paenibacillus flagellatus</name>
    <dbReference type="NCBI Taxonomy" id="2211139"/>
    <lineage>
        <taxon>Bacteria</taxon>
        <taxon>Bacillati</taxon>
        <taxon>Bacillota</taxon>
        <taxon>Bacilli</taxon>
        <taxon>Bacillales</taxon>
        <taxon>Paenibacillaceae</taxon>
        <taxon>Paenibacillus</taxon>
    </lineage>
</organism>
<gene>
    <name evidence="2" type="ORF">DLM86_06745</name>
</gene>
<dbReference type="PROSITE" id="PS51257">
    <property type="entry name" value="PROKAR_LIPOPROTEIN"/>
    <property type="match status" value="1"/>
</dbReference>
<accession>A0A2V5KU98</accession>
<proteinExistence type="predicted"/>
<sequence>MRNPILVLLCFLLLLPITAGCGDDDRGVRTETLDPAEKAEASGIVAGMVGRTPDFQSNRAIAEWTPDGRAAIQRLMDDVLPTLAVSGKLTDGDAKSIGDHVYARYGDNEFVLYVPVQRKNPERSMIAQIGGGWYAVTGGRGPVDRLLEWAASQSILKNR</sequence>
<dbReference type="AlphaFoldDB" id="A0A2V5KU98"/>
<comment type="caution">
    <text evidence="2">The sequence shown here is derived from an EMBL/GenBank/DDBJ whole genome shotgun (WGS) entry which is preliminary data.</text>
</comment>